<comment type="similarity">
    <text evidence="7">Belongs to the DHHC palmitoyltransferase family.</text>
</comment>
<evidence type="ECO:0000256" key="5">
    <source>
        <dbReference type="ARBA" id="ARBA00023136"/>
    </source>
</evidence>
<comment type="domain">
    <text evidence="7">The DHHC domain is required for palmitoyltransferase activity.</text>
</comment>
<evidence type="ECO:0000313" key="9">
    <source>
        <dbReference type="EMBL" id="TRY77231.1"/>
    </source>
</evidence>
<organism evidence="9 10">
    <name type="scientific">Tigriopus californicus</name>
    <name type="common">Marine copepod</name>
    <dbReference type="NCBI Taxonomy" id="6832"/>
    <lineage>
        <taxon>Eukaryota</taxon>
        <taxon>Metazoa</taxon>
        <taxon>Ecdysozoa</taxon>
        <taxon>Arthropoda</taxon>
        <taxon>Crustacea</taxon>
        <taxon>Multicrustacea</taxon>
        <taxon>Hexanauplia</taxon>
        <taxon>Copepoda</taxon>
        <taxon>Harpacticoida</taxon>
        <taxon>Harpacticidae</taxon>
        <taxon>Tigriopus</taxon>
    </lineage>
</organism>
<dbReference type="GO" id="GO:0016020">
    <property type="term" value="C:membrane"/>
    <property type="evidence" value="ECO:0007669"/>
    <property type="project" value="UniProtKB-SubCell"/>
</dbReference>
<feature type="domain" description="Palmitoyltransferase DHHC" evidence="8">
    <location>
        <begin position="149"/>
        <end position="269"/>
    </location>
</feature>
<dbReference type="InterPro" id="IPR039859">
    <property type="entry name" value="PFA4/ZDH16/20/ERF2-like"/>
</dbReference>
<dbReference type="EC" id="2.3.1.225" evidence="7"/>
<evidence type="ECO:0000256" key="6">
    <source>
        <dbReference type="ARBA" id="ARBA00023315"/>
    </source>
</evidence>
<dbReference type="OrthoDB" id="9909019at2759"/>
<dbReference type="EMBL" id="VCGU01000004">
    <property type="protein sequence ID" value="TRY77231.1"/>
    <property type="molecule type" value="Genomic_DNA"/>
</dbReference>
<evidence type="ECO:0000256" key="2">
    <source>
        <dbReference type="ARBA" id="ARBA00022679"/>
    </source>
</evidence>
<dbReference type="Proteomes" id="UP000318571">
    <property type="component" value="Chromosome 5"/>
</dbReference>
<keyword evidence="4 7" id="KW-1133">Transmembrane helix</keyword>
<keyword evidence="2 7" id="KW-0808">Transferase</keyword>
<reference evidence="9 10" key="1">
    <citation type="journal article" date="2018" name="Nat. Ecol. Evol.">
        <title>Genomic signatures of mitonuclear coevolution across populations of Tigriopus californicus.</title>
        <authorList>
            <person name="Barreto F.S."/>
            <person name="Watson E.T."/>
            <person name="Lima T.G."/>
            <person name="Willett C.S."/>
            <person name="Edmands S."/>
            <person name="Li W."/>
            <person name="Burton R.S."/>
        </authorList>
    </citation>
    <scope>NUCLEOTIDE SEQUENCE [LARGE SCALE GENOMIC DNA]</scope>
    <source>
        <strain evidence="9 10">San Diego</strain>
    </source>
</reference>
<dbReference type="GO" id="GO:0019706">
    <property type="term" value="F:protein-cysteine S-palmitoyltransferase activity"/>
    <property type="evidence" value="ECO:0007669"/>
    <property type="project" value="UniProtKB-EC"/>
</dbReference>
<dbReference type="Pfam" id="PF01529">
    <property type="entry name" value="DHHC"/>
    <property type="match status" value="1"/>
</dbReference>
<keyword evidence="3 7" id="KW-0812">Transmembrane</keyword>
<dbReference type="InterPro" id="IPR001594">
    <property type="entry name" value="Palmitoyltrfase_DHHC"/>
</dbReference>
<feature type="transmembrane region" description="Helical" evidence="7">
    <location>
        <begin position="78"/>
        <end position="97"/>
    </location>
</feature>
<comment type="catalytic activity">
    <reaction evidence="7">
        <text>L-cysteinyl-[protein] + hexadecanoyl-CoA = S-hexadecanoyl-L-cysteinyl-[protein] + CoA</text>
        <dbReference type="Rhea" id="RHEA:36683"/>
        <dbReference type="Rhea" id="RHEA-COMP:10131"/>
        <dbReference type="Rhea" id="RHEA-COMP:11032"/>
        <dbReference type="ChEBI" id="CHEBI:29950"/>
        <dbReference type="ChEBI" id="CHEBI:57287"/>
        <dbReference type="ChEBI" id="CHEBI:57379"/>
        <dbReference type="ChEBI" id="CHEBI:74151"/>
        <dbReference type="EC" id="2.3.1.225"/>
    </reaction>
</comment>
<evidence type="ECO:0000256" key="4">
    <source>
        <dbReference type="ARBA" id="ARBA00022989"/>
    </source>
</evidence>
<gene>
    <name evidence="9" type="ORF">TCAL_14761</name>
</gene>
<keyword evidence="5 7" id="KW-0472">Membrane</keyword>
<protein>
    <recommendedName>
        <fullName evidence="7">Palmitoyltransferase</fullName>
        <ecNumber evidence="7">2.3.1.225</ecNumber>
    </recommendedName>
</protein>
<evidence type="ECO:0000259" key="8">
    <source>
        <dbReference type="Pfam" id="PF01529"/>
    </source>
</evidence>
<keyword evidence="6 7" id="KW-0012">Acyltransferase</keyword>
<dbReference type="PROSITE" id="PS50216">
    <property type="entry name" value="DHHC"/>
    <property type="match status" value="1"/>
</dbReference>
<dbReference type="AlphaFoldDB" id="A0A553PHR8"/>
<name>A0A553PHR8_TIGCA</name>
<evidence type="ECO:0000256" key="3">
    <source>
        <dbReference type="ARBA" id="ARBA00022692"/>
    </source>
</evidence>
<comment type="caution">
    <text evidence="9">The sequence shown here is derived from an EMBL/GenBank/DDBJ whole genome shotgun (WGS) entry which is preliminary data.</text>
</comment>
<feature type="transmembrane region" description="Helical" evidence="7">
    <location>
        <begin position="231"/>
        <end position="260"/>
    </location>
</feature>
<comment type="subcellular location">
    <subcellularLocation>
        <location evidence="1">Membrane</location>
        <topology evidence="1">Multi-pass membrane protein</topology>
    </subcellularLocation>
</comment>
<keyword evidence="10" id="KW-1185">Reference proteome</keyword>
<feature type="transmembrane region" description="Helical" evidence="7">
    <location>
        <begin position="194"/>
        <end position="219"/>
    </location>
</feature>
<feature type="transmembrane region" description="Helical" evidence="7">
    <location>
        <begin position="40"/>
        <end position="58"/>
    </location>
</feature>
<evidence type="ECO:0000256" key="7">
    <source>
        <dbReference type="RuleBase" id="RU079119"/>
    </source>
</evidence>
<evidence type="ECO:0000256" key="1">
    <source>
        <dbReference type="ARBA" id="ARBA00004141"/>
    </source>
</evidence>
<evidence type="ECO:0000313" key="10">
    <source>
        <dbReference type="Proteomes" id="UP000318571"/>
    </source>
</evidence>
<dbReference type="STRING" id="6832.A0A553PHR8"/>
<proteinExistence type="inferred from homology"/>
<dbReference type="OMA" id="RYCKTCW"/>
<sequence length="383" mass="44038">MNEPRGSVARSLCCGDVPNSIRATCQNAYANCTLVKAVRWLPVAAILCSKSWSCYTFFLVYNHLPEEDSSNHKIATLVLYHILFGLSTWCFLACLVSNPGHVPDDWRLTDEEVEHLSQASSEEEWKGMLLEFARGKGLECFQFSVQGAMRYCETCFLIKPDRSHHCSVCNQCILKMDHHCPWVNNCIGFYNYKYFILFLVYAYCYCLFLLVFLSTYLFLYRDENNDVNWNIHISGILVLSFISFVFISCLLWYHVFLLIVNRTTLEQFRKPILETGSSGKAWNMGTFRNLQEVFGDIGCLWFLPVFTSMGNGTHFSCPRMVRVASGVGLGRKYDSVIVIHERSPSVKLDQHFELSEKHPRPVTVEYVAQHPSPRIEITHMNSC</sequence>
<accession>A0A553PHR8</accession>
<dbReference type="PANTHER" id="PTHR12246">
    <property type="entry name" value="PALMITOYLTRANSFERASE ZDHHC16"/>
    <property type="match status" value="1"/>
</dbReference>